<dbReference type="AlphaFoldDB" id="A0A9P0FMJ8"/>
<dbReference type="EMBL" id="OV121139">
    <property type="protein sequence ID" value="CAH0563100.1"/>
    <property type="molecule type" value="Genomic_DNA"/>
</dbReference>
<evidence type="ECO:0000313" key="1">
    <source>
        <dbReference type="EMBL" id="CAH0563100.1"/>
    </source>
</evidence>
<name>A0A9P0FMJ8_BRAAE</name>
<evidence type="ECO:0000313" key="2">
    <source>
        <dbReference type="Proteomes" id="UP001154078"/>
    </source>
</evidence>
<gene>
    <name evidence="1" type="ORF">MELIAE_LOCUS12085</name>
</gene>
<dbReference type="Proteomes" id="UP001154078">
    <property type="component" value="Chromosome 8"/>
</dbReference>
<reference evidence="1" key="1">
    <citation type="submission" date="2021-12" db="EMBL/GenBank/DDBJ databases">
        <authorList>
            <person name="King R."/>
        </authorList>
    </citation>
    <scope>NUCLEOTIDE SEQUENCE</scope>
</reference>
<protein>
    <submittedName>
        <fullName evidence="1">Uncharacterized protein</fullName>
    </submittedName>
</protein>
<dbReference type="OrthoDB" id="6777617at2759"/>
<keyword evidence="2" id="KW-1185">Reference proteome</keyword>
<accession>A0A9P0FMJ8</accession>
<organism evidence="1 2">
    <name type="scientific">Brassicogethes aeneus</name>
    <name type="common">Rape pollen beetle</name>
    <name type="synonym">Meligethes aeneus</name>
    <dbReference type="NCBI Taxonomy" id="1431903"/>
    <lineage>
        <taxon>Eukaryota</taxon>
        <taxon>Metazoa</taxon>
        <taxon>Ecdysozoa</taxon>
        <taxon>Arthropoda</taxon>
        <taxon>Hexapoda</taxon>
        <taxon>Insecta</taxon>
        <taxon>Pterygota</taxon>
        <taxon>Neoptera</taxon>
        <taxon>Endopterygota</taxon>
        <taxon>Coleoptera</taxon>
        <taxon>Polyphaga</taxon>
        <taxon>Cucujiformia</taxon>
        <taxon>Nitidulidae</taxon>
        <taxon>Meligethinae</taxon>
        <taxon>Brassicogethes</taxon>
    </lineage>
</organism>
<proteinExistence type="predicted"/>
<sequence>MECSVGKIIGEVCHKTKIFDFEGSFSDEDKDLLRIRVGQSIENLCIFHKDRYLTYYSTWFGKSCCDSFKRHKSKIKKSPYSWQYLLPNTKNIHLVPELPKKLKKFIDGDNEEDWQDNNDSIIIDDIDDDFIPLQELKKEVSEICKFDSEEEPDDDKMGRNYISPVKEIKETIPTLDYENKINIISLAPKSWSLKRVASEFNIFEKTVRTAGNLSKEHGIFPKSRQINLKGRTSISEEVHTTVLDFYQQDDVSRLCPGAKEFTSVRDESEKKSP</sequence>